<sequence>MSSHPTPGRSLWRVTSRLDPPRWLRAVLAAVAIALGIYLISRPIASLGALVWFIGAGFVLQGVLVLTEEDDDQPRWWRVAETLAWIAAGVVIVAFGGFTLRVLVVIIAVALVVRGVRQVVTALRGQGTVDSRIASGAFGVASIAFGLLAVLWSDITLVVTAVVFGAWLIMTGLAELRRAWRPGDPEPLRRPGRARRFVRTVTALVTVAIAVGAVVISVNVRSDTPDVDDFYSAPKNIPETPGVLIRSASFTREVPPDARAWRILYSTTRGDGSPAVASALVVVPKNGAGRWPVIDWNHGTTGYAQPCAPSLLAQPFESGAMFVLPEIIKRGWAMVATDYIGLGTKGPHPYLIGVDSAHASLDAVRAARSLKPADLGADTVVWGHSQGGGAALWTGALAPSYAPDVTLGGVAALAPASNLPGLIGNLPNVTGGSVFSSFAVAAYIATYPDVTWHGAIRPGAEPIVRAMSQRCLSGPGVLVSVLSALSLTRDPDIFVSDPTRGALGKRLAQNVPPPTIGVPLLIGQGEADGLITPAAQREYVDTIRKAGHQVDYRTYPGLGHVDLVEAKSPLIPQLLEWTAARFE</sequence>
<dbReference type="AlphaFoldDB" id="A0A857KQ38"/>
<dbReference type="EMBL" id="CP045810">
    <property type="protein sequence ID" value="QHN41448.1"/>
    <property type="molecule type" value="Genomic_DNA"/>
</dbReference>
<dbReference type="GO" id="GO:0004806">
    <property type="term" value="F:triacylglycerol lipase activity"/>
    <property type="evidence" value="ECO:0007669"/>
    <property type="project" value="InterPro"/>
</dbReference>
<dbReference type="Pfam" id="PF03729">
    <property type="entry name" value="DUF308"/>
    <property type="match status" value="2"/>
</dbReference>
<dbReference type="PANTHER" id="PTHR34853:SF1">
    <property type="entry name" value="LIPASE 5"/>
    <property type="match status" value="1"/>
</dbReference>
<reference evidence="1" key="1">
    <citation type="journal article" date="2021" name="Nat. Microbiol.">
        <title>Cocultivation of an ultrasmall environmental parasitic bacterium with lytic ability against bacteria associated with wastewater foams.</title>
        <authorList>
            <person name="Batinovic S."/>
            <person name="Rose J.J.A."/>
            <person name="Ratcliffe J."/>
            <person name="Seviour R.J."/>
            <person name="Petrovski S."/>
        </authorList>
    </citation>
    <scope>NUCLEOTIDE SEQUENCE</scope>
    <source>
        <strain evidence="1">CON44</strain>
    </source>
</reference>
<dbReference type="InterPro" id="IPR029058">
    <property type="entry name" value="AB_hydrolase_fold"/>
</dbReference>
<accession>A0A857KQ38</accession>
<dbReference type="Gene3D" id="1.10.260.130">
    <property type="match status" value="1"/>
</dbReference>
<protein>
    <submittedName>
        <fullName evidence="1">Uncharacterized protein</fullName>
    </submittedName>
</protein>
<organism evidence="1">
    <name type="scientific">Gordonia amarae</name>
    <dbReference type="NCBI Taxonomy" id="36821"/>
    <lineage>
        <taxon>Bacteria</taxon>
        <taxon>Bacillati</taxon>
        <taxon>Actinomycetota</taxon>
        <taxon>Actinomycetes</taxon>
        <taxon>Mycobacteriales</taxon>
        <taxon>Gordoniaceae</taxon>
        <taxon>Gordonia</taxon>
    </lineage>
</organism>
<dbReference type="PANTHER" id="PTHR34853">
    <property type="match status" value="1"/>
</dbReference>
<dbReference type="Gene3D" id="3.40.50.1820">
    <property type="entry name" value="alpha/beta hydrolase"/>
    <property type="match status" value="1"/>
</dbReference>
<evidence type="ECO:0000313" key="1">
    <source>
        <dbReference type="EMBL" id="QHN41448.1"/>
    </source>
</evidence>
<dbReference type="SUPFAM" id="SSF53474">
    <property type="entry name" value="alpha/beta-Hydrolases"/>
    <property type="match status" value="1"/>
</dbReference>
<gene>
    <name evidence="1" type="ORF">GII30_21830</name>
</gene>
<dbReference type="GO" id="GO:0016042">
    <property type="term" value="P:lipid catabolic process"/>
    <property type="evidence" value="ECO:0007669"/>
    <property type="project" value="InterPro"/>
</dbReference>
<dbReference type="Pfam" id="PF03583">
    <property type="entry name" value="LIP"/>
    <property type="match status" value="1"/>
</dbReference>
<dbReference type="InterPro" id="IPR005325">
    <property type="entry name" value="DUF308_memb"/>
</dbReference>
<proteinExistence type="predicted"/>
<dbReference type="InterPro" id="IPR005152">
    <property type="entry name" value="Lipase_secreted"/>
</dbReference>
<name>A0A857KQ38_9ACTN</name>